<organism evidence="2 3">
    <name type="scientific">Termitidicoccus mucosus</name>
    <dbReference type="NCBI Taxonomy" id="1184151"/>
    <lineage>
        <taxon>Bacteria</taxon>
        <taxon>Pseudomonadati</taxon>
        <taxon>Verrucomicrobiota</taxon>
        <taxon>Opitutia</taxon>
        <taxon>Opitutales</taxon>
        <taxon>Opitutaceae</taxon>
        <taxon>Termitidicoccus</taxon>
    </lineage>
</organism>
<proteinExistence type="predicted"/>
<evidence type="ECO:0000313" key="3">
    <source>
        <dbReference type="Proteomes" id="UP000078486"/>
    </source>
</evidence>
<feature type="chain" id="PRO_5008088745" description="Lipoprotein SmpA/OmlA domain-containing protein" evidence="1">
    <location>
        <begin position="22"/>
        <end position="145"/>
    </location>
</feature>
<gene>
    <name evidence="2" type="ORF">AW736_19950</name>
</gene>
<name>A0A178IFY4_9BACT</name>
<feature type="signal peptide" evidence="1">
    <location>
        <begin position="1"/>
        <end position="21"/>
    </location>
</feature>
<keyword evidence="3" id="KW-1185">Reference proteome</keyword>
<dbReference type="Proteomes" id="UP000078486">
    <property type="component" value="Unassembled WGS sequence"/>
</dbReference>
<reference evidence="2 3" key="1">
    <citation type="submission" date="2016-01" db="EMBL/GenBank/DDBJ databases">
        <title>High potential of lignocellulose degradation of a new Verrucomicrobia species.</title>
        <authorList>
            <person name="Wang Y."/>
            <person name="Shi Y."/>
            <person name="Qiu Z."/>
            <person name="Liu S."/>
            <person name="Yang H."/>
        </authorList>
    </citation>
    <scope>NUCLEOTIDE SEQUENCE [LARGE SCALE GENOMIC DNA]</scope>
    <source>
        <strain evidence="2 3">TSB47</strain>
    </source>
</reference>
<sequence>MKARICSICIISLAMGMMALLSTGCSTRDGRIKKNQTAFDALPAEEQANIRAGKVGIGYTPEMVTMALGKPDRVYNRTTANGAVEVWAYRSKAPAFSFGVGVGGGGGSTAVGTGVGVTTGGDQSDDKVRVVFEGGKVSAIESRAK</sequence>
<evidence type="ECO:0000256" key="1">
    <source>
        <dbReference type="SAM" id="SignalP"/>
    </source>
</evidence>
<evidence type="ECO:0000313" key="2">
    <source>
        <dbReference type="EMBL" id="OAM87936.1"/>
    </source>
</evidence>
<accession>A0A178IFY4</accession>
<comment type="caution">
    <text evidence="2">The sequence shown here is derived from an EMBL/GenBank/DDBJ whole genome shotgun (WGS) entry which is preliminary data.</text>
</comment>
<evidence type="ECO:0008006" key="4">
    <source>
        <dbReference type="Google" id="ProtNLM"/>
    </source>
</evidence>
<dbReference type="RefSeq" id="WP_068772079.1">
    <property type="nucleotide sequence ID" value="NZ_CP109796.1"/>
</dbReference>
<dbReference type="EMBL" id="LRRQ01000153">
    <property type="protein sequence ID" value="OAM87936.1"/>
    <property type="molecule type" value="Genomic_DNA"/>
</dbReference>
<keyword evidence="1" id="KW-0732">Signal</keyword>
<protein>
    <recommendedName>
        <fullName evidence="4">Lipoprotein SmpA/OmlA domain-containing protein</fullName>
    </recommendedName>
</protein>
<dbReference type="PROSITE" id="PS51257">
    <property type="entry name" value="PROKAR_LIPOPROTEIN"/>
    <property type="match status" value="1"/>
</dbReference>
<dbReference type="AlphaFoldDB" id="A0A178IFY4"/>